<dbReference type="RefSeq" id="WP_207310337.1">
    <property type="nucleotide sequence ID" value="NZ_SJPI01000001.1"/>
</dbReference>
<dbReference type="EMBL" id="SJPI01000001">
    <property type="protein sequence ID" value="TWT54781.1"/>
    <property type="molecule type" value="Genomic_DNA"/>
</dbReference>
<feature type="region of interest" description="Disordered" evidence="1">
    <location>
        <begin position="1"/>
        <end position="23"/>
    </location>
</feature>
<accession>A0A5C5WXD8</accession>
<gene>
    <name evidence="2" type="ORF">Pla22_24350</name>
</gene>
<evidence type="ECO:0000313" key="3">
    <source>
        <dbReference type="Proteomes" id="UP000316598"/>
    </source>
</evidence>
<sequence>MNLKTQKTRQTRRNTRRRRKSRVENLESRMLLAASLDTFGYEDWDHDSANQALAIMVEYSDVPFAPEQTEAYYEKIVFGTDQVSVNGYVQSNSRAISSLTPFADGVGNPTDGIVRVQVPDDPESPSVDESTRAAHEKPAAIGEILYAFLRTPSNGKFVQADPVSGDLNTTFDPNDGDGIRKTSRTGDATYQIVDLSAGGLFFDDVVKLKSVSGTYFTESGTGVQHDARDPLDAIKFTIEHERGHERARTGTRTQ</sequence>
<reference evidence="2 3" key="1">
    <citation type="submission" date="2019-02" db="EMBL/GenBank/DDBJ databases">
        <title>Deep-cultivation of Planctomycetes and their phenomic and genomic characterization uncovers novel biology.</title>
        <authorList>
            <person name="Wiegand S."/>
            <person name="Jogler M."/>
            <person name="Boedeker C."/>
            <person name="Pinto D."/>
            <person name="Vollmers J."/>
            <person name="Rivas-Marin E."/>
            <person name="Kohn T."/>
            <person name="Peeters S.H."/>
            <person name="Heuer A."/>
            <person name="Rast P."/>
            <person name="Oberbeckmann S."/>
            <person name="Bunk B."/>
            <person name="Jeske O."/>
            <person name="Meyerdierks A."/>
            <person name="Storesund J.E."/>
            <person name="Kallscheuer N."/>
            <person name="Luecker S."/>
            <person name="Lage O.M."/>
            <person name="Pohl T."/>
            <person name="Merkel B.J."/>
            <person name="Hornburger P."/>
            <person name="Mueller R.-W."/>
            <person name="Bruemmer F."/>
            <person name="Labrenz M."/>
            <person name="Spormann A.M."/>
            <person name="Op Den Camp H."/>
            <person name="Overmann J."/>
            <person name="Amann R."/>
            <person name="Jetten M.S.M."/>
            <person name="Mascher T."/>
            <person name="Medema M.H."/>
            <person name="Devos D.P."/>
            <person name="Kaster A.-K."/>
            <person name="Ovreas L."/>
            <person name="Rohde M."/>
            <person name="Galperin M.Y."/>
            <person name="Jogler C."/>
        </authorList>
    </citation>
    <scope>NUCLEOTIDE SEQUENCE [LARGE SCALE GENOMIC DNA]</scope>
    <source>
        <strain evidence="2 3">Pla22</strain>
    </source>
</reference>
<keyword evidence="3" id="KW-1185">Reference proteome</keyword>
<evidence type="ECO:0000313" key="2">
    <source>
        <dbReference type="EMBL" id="TWT54781.1"/>
    </source>
</evidence>
<organism evidence="2 3">
    <name type="scientific">Rubripirellula amarantea</name>
    <dbReference type="NCBI Taxonomy" id="2527999"/>
    <lineage>
        <taxon>Bacteria</taxon>
        <taxon>Pseudomonadati</taxon>
        <taxon>Planctomycetota</taxon>
        <taxon>Planctomycetia</taxon>
        <taxon>Pirellulales</taxon>
        <taxon>Pirellulaceae</taxon>
        <taxon>Rubripirellula</taxon>
    </lineage>
</organism>
<evidence type="ECO:0000256" key="1">
    <source>
        <dbReference type="SAM" id="MobiDB-lite"/>
    </source>
</evidence>
<dbReference type="Proteomes" id="UP000316598">
    <property type="component" value="Unassembled WGS sequence"/>
</dbReference>
<feature type="compositionally biased region" description="Basic residues" evidence="1">
    <location>
        <begin position="1"/>
        <end position="21"/>
    </location>
</feature>
<protein>
    <submittedName>
        <fullName evidence="2">Uncharacterized protein</fullName>
    </submittedName>
</protein>
<comment type="caution">
    <text evidence="2">The sequence shown here is derived from an EMBL/GenBank/DDBJ whole genome shotgun (WGS) entry which is preliminary data.</text>
</comment>
<proteinExistence type="predicted"/>
<name>A0A5C5WXD8_9BACT</name>
<dbReference type="AlphaFoldDB" id="A0A5C5WXD8"/>